<keyword evidence="3" id="KW-1185">Reference proteome</keyword>
<feature type="domain" description="DUF4397" evidence="1">
    <location>
        <begin position="41"/>
        <end position="172"/>
    </location>
</feature>
<accession>A0A0C1FLW5</accession>
<dbReference type="Pfam" id="PF14344">
    <property type="entry name" value="DUF4397"/>
    <property type="match status" value="1"/>
</dbReference>
<dbReference type="RefSeq" id="WP_039477721.1">
    <property type="nucleotide sequence ID" value="NZ_JSYN01000018.1"/>
</dbReference>
<organism evidence="2 3">
    <name type="scientific">Pedobacter kyungheensis</name>
    <dbReference type="NCBI Taxonomy" id="1069985"/>
    <lineage>
        <taxon>Bacteria</taxon>
        <taxon>Pseudomonadati</taxon>
        <taxon>Bacteroidota</taxon>
        <taxon>Sphingobacteriia</taxon>
        <taxon>Sphingobacteriales</taxon>
        <taxon>Sphingobacteriaceae</taxon>
        <taxon>Pedobacter</taxon>
    </lineage>
</organism>
<dbReference type="AlphaFoldDB" id="A0A0C1FLW5"/>
<dbReference type="EMBL" id="JSYN01000018">
    <property type="protein sequence ID" value="KIA92773.1"/>
    <property type="molecule type" value="Genomic_DNA"/>
</dbReference>
<dbReference type="InterPro" id="IPR025510">
    <property type="entry name" value="DUF4397"/>
</dbReference>
<gene>
    <name evidence="2" type="ORF">OC25_15375</name>
</gene>
<reference evidence="2 3" key="1">
    <citation type="submission" date="2014-10" db="EMBL/GenBank/DDBJ databases">
        <title>Pedobacter Kyungheensis.</title>
        <authorList>
            <person name="Anderson B.M."/>
            <person name="Newman J.D."/>
        </authorList>
    </citation>
    <scope>NUCLEOTIDE SEQUENCE [LARGE SCALE GENOMIC DNA]</scope>
    <source>
        <strain evidence="2 3">KACC 16221</strain>
    </source>
</reference>
<dbReference type="Proteomes" id="UP000031246">
    <property type="component" value="Unassembled WGS sequence"/>
</dbReference>
<dbReference type="PROSITE" id="PS51257">
    <property type="entry name" value="PROKAR_LIPOPROTEIN"/>
    <property type="match status" value="1"/>
</dbReference>
<evidence type="ECO:0000313" key="3">
    <source>
        <dbReference type="Proteomes" id="UP000031246"/>
    </source>
</evidence>
<sequence>MKIKYIGLLAVTLVTVFGSSCKKDNSIQVIDIPVDAASISRIKYFNFASGAPSVNFYANGTKVSGILSATGSESTTGTAYGGVYPASNYSVINPGTYKINGIIPSTAAANANVTISELNPVLANGKYYSLYTCGIYSSTTKTAESFVLEDVLPPSTSSNTVSYVRFVNTIPNGTAAMNLVIKNSVTAVETVVATNIGYKAGSAFVAVPVGSYELYVRYPSSSTNIISRNGTTNGVVGFLGGRAFTVGARGDMTVTSATAANRPLLDNTANQ</sequence>
<comment type="caution">
    <text evidence="2">The sequence shown here is derived from an EMBL/GenBank/DDBJ whole genome shotgun (WGS) entry which is preliminary data.</text>
</comment>
<dbReference type="OrthoDB" id="9792011at2"/>
<protein>
    <recommendedName>
        <fullName evidence="1">DUF4397 domain-containing protein</fullName>
    </recommendedName>
</protein>
<name>A0A0C1FLW5_9SPHI</name>
<evidence type="ECO:0000259" key="1">
    <source>
        <dbReference type="Pfam" id="PF14344"/>
    </source>
</evidence>
<evidence type="ECO:0000313" key="2">
    <source>
        <dbReference type="EMBL" id="KIA92773.1"/>
    </source>
</evidence>
<proteinExistence type="predicted"/>